<dbReference type="EMBL" id="SACQ01000004">
    <property type="protein sequence ID" value="RVU30654.1"/>
    <property type="molecule type" value="Genomic_DNA"/>
</dbReference>
<feature type="domain" description="Peptidase S24/S26A/S26B/S26C" evidence="1">
    <location>
        <begin position="1"/>
        <end position="78"/>
    </location>
</feature>
<keyword evidence="3" id="KW-1185">Reference proteome</keyword>
<dbReference type="AlphaFoldDB" id="A0A437Q7Y5"/>
<accession>A0A437Q7Y5</accession>
<gene>
    <name evidence="2" type="ORF">EOE65_10080</name>
</gene>
<name>A0A437Q7Y5_9GAMM</name>
<dbReference type="InterPro" id="IPR015927">
    <property type="entry name" value="Peptidase_S24_S26A/B/C"/>
</dbReference>
<evidence type="ECO:0000259" key="1">
    <source>
        <dbReference type="Pfam" id="PF00717"/>
    </source>
</evidence>
<sequence>MSPSLCDGDFIVSFKGRLRRFKVDDIVVVQHSLYGVIVKRIKEVYPTDSFALIGDNPTSTSTEQMGTIEKNAIIGRVVLHIRRPHLPARNAP</sequence>
<comment type="caution">
    <text evidence="2">The sequence shown here is derived from an EMBL/GenBank/DDBJ whole genome shotgun (WGS) entry which is preliminary data.</text>
</comment>
<dbReference type="CDD" id="cd06462">
    <property type="entry name" value="Peptidase_S24_S26"/>
    <property type="match status" value="1"/>
</dbReference>
<organism evidence="2 3">
    <name type="scientific">Neptunomonas marina</name>
    <dbReference type="NCBI Taxonomy" id="1815562"/>
    <lineage>
        <taxon>Bacteria</taxon>
        <taxon>Pseudomonadati</taxon>
        <taxon>Pseudomonadota</taxon>
        <taxon>Gammaproteobacteria</taxon>
        <taxon>Oceanospirillales</taxon>
        <taxon>Oceanospirillaceae</taxon>
        <taxon>Neptunomonas</taxon>
    </lineage>
</organism>
<dbReference type="Pfam" id="PF00717">
    <property type="entry name" value="Peptidase_S24"/>
    <property type="match status" value="1"/>
</dbReference>
<evidence type="ECO:0000313" key="3">
    <source>
        <dbReference type="Proteomes" id="UP000282818"/>
    </source>
</evidence>
<evidence type="ECO:0000313" key="2">
    <source>
        <dbReference type="EMBL" id="RVU30654.1"/>
    </source>
</evidence>
<dbReference type="SUPFAM" id="SSF51306">
    <property type="entry name" value="LexA/Signal peptidase"/>
    <property type="match status" value="1"/>
</dbReference>
<dbReference type="InterPro" id="IPR036286">
    <property type="entry name" value="LexA/Signal_pep-like_sf"/>
</dbReference>
<reference evidence="2 3" key="1">
    <citation type="submission" date="2019-01" db="EMBL/GenBank/DDBJ databases">
        <authorList>
            <person name="Chen W.-M."/>
        </authorList>
    </citation>
    <scope>NUCLEOTIDE SEQUENCE [LARGE SCALE GENOMIC DNA]</scope>
    <source>
        <strain evidence="2 3">HPM-16</strain>
    </source>
</reference>
<dbReference type="Proteomes" id="UP000282818">
    <property type="component" value="Unassembled WGS sequence"/>
</dbReference>
<proteinExistence type="predicted"/>
<dbReference type="Gene3D" id="2.10.109.10">
    <property type="entry name" value="Umud Fragment, subunit A"/>
    <property type="match status" value="1"/>
</dbReference>
<protein>
    <submittedName>
        <fullName evidence="2">Peptidase S24</fullName>
    </submittedName>
</protein>